<dbReference type="AlphaFoldDB" id="L8H0W9"/>
<protein>
    <submittedName>
        <fullName evidence="1">Uncharacterized protein</fullName>
    </submittedName>
</protein>
<proteinExistence type="predicted"/>
<dbReference type="GeneID" id="14919180"/>
<dbReference type="RefSeq" id="XP_004340446.1">
    <property type="nucleotide sequence ID" value="XM_004340398.1"/>
</dbReference>
<reference evidence="1 2" key="1">
    <citation type="journal article" date="2013" name="Genome Biol.">
        <title>Genome of Acanthamoeba castellanii highlights extensive lateral gene transfer and early evolution of tyrosine kinase signaling.</title>
        <authorList>
            <person name="Clarke M."/>
            <person name="Lohan A.J."/>
            <person name="Liu B."/>
            <person name="Lagkouvardos I."/>
            <person name="Roy S."/>
            <person name="Zafar N."/>
            <person name="Bertelli C."/>
            <person name="Schilde C."/>
            <person name="Kianianmomeni A."/>
            <person name="Burglin T.R."/>
            <person name="Frech C."/>
            <person name="Turcotte B."/>
            <person name="Kopec K.O."/>
            <person name="Synnott J.M."/>
            <person name="Choo C."/>
            <person name="Paponov I."/>
            <person name="Finkler A."/>
            <person name="Soon Heng Tan C."/>
            <person name="Hutchins A.P."/>
            <person name="Weinmeier T."/>
            <person name="Rattei T."/>
            <person name="Chu J.S."/>
            <person name="Gimenez G."/>
            <person name="Irimia M."/>
            <person name="Rigden D.J."/>
            <person name="Fitzpatrick D.A."/>
            <person name="Lorenzo-Morales J."/>
            <person name="Bateman A."/>
            <person name="Chiu C.H."/>
            <person name="Tang P."/>
            <person name="Hegemann P."/>
            <person name="Fromm H."/>
            <person name="Raoult D."/>
            <person name="Greub G."/>
            <person name="Miranda-Saavedra D."/>
            <person name="Chen N."/>
            <person name="Nash P."/>
            <person name="Ginger M.L."/>
            <person name="Horn M."/>
            <person name="Schaap P."/>
            <person name="Caler L."/>
            <person name="Loftus B."/>
        </authorList>
    </citation>
    <scope>NUCLEOTIDE SEQUENCE [LARGE SCALE GENOMIC DNA]</scope>
    <source>
        <strain evidence="1 2">Neff</strain>
    </source>
</reference>
<dbReference type="EMBL" id="KB007956">
    <property type="protein sequence ID" value="ELR18418.1"/>
    <property type="molecule type" value="Genomic_DNA"/>
</dbReference>
<dbReference type="Proteomes" id="UP000011083">
    <property type="component" value="Unassembled WGS sequence"/>
</dbReference>
<dbReference type="VEuPathDB" id="AmoebaDB:ACA1_138400"/>
<evidence type="ECO:0000313" key="1">
    <source>
        <dbReference type="EMBL" id="ELR18418.1"/>
    </source>
</evidence>
<sequence length="495" mass="53816">MVPVELALRILRMTLTTNTASGTASCWLQHGPFAPAQFLQSLHLLHAALPRALRKAPVLDKIRHLILLPPMDGMLGIRRMSGEAAELEWDWEDHVRECLKALHRRQHGLCWASAKPTEVRGTVTDLWENLAVSFNLRSFGVHDTVSGKLMRLFETRGLMPTIFVALRPTASGDQVLAVLEHNETRIPLGQHSMVHLLGVYTDQEMALWDLSAVDAALSTAEVGGPAIKLESLDSVVMMEAQFCAAHLTRDAIALARPPSTSYLAAGGTSTTAQSPTPDNYLLVTVYDITAAIDASTSGGEDAPPRLRVIATAEVPQRTLTGVAFNSRLMAMVGGQQPEVLLFAFTPRQGNDPPPPLELTKLPRPLRVEAARYSMTQPCVALDDQRLYYYYDCNKVAIFNVQELLHASPGQTSDEAHNEGEEKVVVGQDWSHRALVAQLHAGPFPTSAPGVVVALARDRTGVVSVVTAEAVRLLVDPCSSIGVQAGDSEDLLLFPF</sequence>
<organism evidence="1 2">
    <name type="scientific">Acanthamoeba castellanii (strain ATCC 30010 / Neff)</name>
    <dbReference type="NCBI Taxonomy" id="1257118"/>
    <lineage>
        <taxon>Eukaryota</taxon>
        <taxon>Amoebozoa</taxon>
        <taxon>Discosea</taxon>
        <taxon>Longamoebia</taxon>
        <taxon>Centramoebida</taxon>
        <taxon>Acanthamoebidae</taxon>
        <taxon>Acanthamoeba</taxon>
    </lineage>
</organism>
<accession>L8H0W9</accession>
<gene>
    <name evidence="1" type="ORF">ACA1_138400</name>
</gene>
<evidence type="ECO:0000313" key="2">
    <source>
        <dbReference type="Proteomes" id="UP000011083"/>
    </source>
</evidence>
<keyword evidence="2" id="KW-1185">Reference proteome</keyword>
<dbReference type="KEGG" id="acan:ACA1_138400"/>
<name>L8H0W9_ACACF</name>